<reference evidence="17" key="1">
    <citation type="submission" date="2024-05" db="EMBL/GenBank/DDBJ databases">
        <authorList>
            <person name="Bunk B."/>
            <person name="Swiderski J."/>
            <person name="Sproer C."/>
            <person name="Thiel V."/>
        </authorList>
    </citation>
    <scope>NUCLEOTIDE SEQUENCE</scope>
    <source>
        <strain evidence="17">DSM 17735</strain>
    </source>
</reference>
<dbReference type="SUPFAM" id="SSF56935">
    <property type="entry name" value="Porins"/>
    <property type="match status" value="1"/>
</dbReference>
<gene>
    <name evidence="17" type="ORF">ABLV49_08020</name>
</gene>
<protein>
    <submittedName>
        <fullName evidence="17">TonB-dependent hemoglobin/transferrin/lactoferrin family receptor</fullName>
    </submittedName>
</protein>
<dbReference type="GO" id="GO:0009279">
    <property type="term" value="C:cell outer membrane"/>
    <property type="evidence" value="ECO:0007669"/>
    <property type="project" value="UniProtKB-SubCell"/>
</dbReference>
<comment type="similarity">
    <text evidence="2 11 12">Belongs to the TonB-dependent receptor family.</text>
</comment>
<evidence type="ECO:0000259" key="15">
    <source>
        <dbReference type="Pfam" id="PF00593"/>
    </source>
</evidence>
<dbReference type="EMBL" id="CP157675">
    <property type="protein sequence ID" value="XBP71731.1"/>
    <property type="molecule type" value="Genomic_DNA"/>
</dbReference>
<accession>A0AAU7LVV8</accession>
<dbReference type="GO" id="GO:0015232">
    <property type="term" value="F:heme transmembrane transporter activity"/>
    <property type="evidence" value="ECO:0007669"/>
    <property type="project" value="InterPro"/>
</dbReference>
<evidence type="ECO:0000256" key="14">
    <source>
        <dbReference type="SAM" id="SignalP"/>
    </source>
</evidence>
<keyword evidence="9 17" id="KW-0675">Receptor</keyword>
<sequence>MRKFPVFMALACGCALTVQAQTLPEEARQGAQRIAVKSLGEIIVSGSRNEQLSDDLPMSVDVINAADIEQGQIRDIRDAARYLPNVSVKRAPARFGLIGGSSDGRGGNEGFNLRGLDGNRVLLLVDGIRAPRSYVFGSYAFGRDSFSIDLLKRIEIIRGPASALYGSDGLAGLVNFITHEPADFLAEGKSIGGRASTSYSGDDQGLAVSATVAGRASESVEWLLSASQSRAKALDNQGTNDSANVDRTRPNPQTDKANALLAKLVLRPTAAQKHVMTLEHVEKQSDYELLTARAKPPLTANSVLNGNALSTAERTRLTWDARYKTDSLLADNLQTVLGYQDAASRQYTFENRNTSLDRVRDMTYDERSWQAGIQADKTLRLSPEWSQKITYGADFSRADIVNLQTGQVPAAGETFPLKRFPDTRETSAALYLQDEFISDRWSVTPGVRLDRFKLDASQAGFVAQAASLSGSAVSPKLGLLWRATPEWSVFGNYASGFKAPNASQLNGFFENVTQFYKTISNPSLKPEKSRNLEIGVRGRLERLTLDVAAFTGRFNNLIEDNVTVGGAGVVGNPTVFQSINVGNATISGFEVKGGMDWGRVAGGNVSVPFSYGQTRGTDKSTGRPLNSIDPATLHVGLKYATAAWDVRLDASRHSAKKAGDVFVAAPSTQFAVPAATTLDLSGQWRIKPTLRINAGIANLTDRKYWNWSDVRGLSATSLVADAYTQPGRHFNVSLVADF</sequence>
<evidence type="ECO:0000313" key="17">
    <source>
        <dbReference type="EMBL" id="XBP71731.1"/>
    </source>
</evidence>
<dbReference type="Pfam" id="PF00593">
    <property type="entry name" value="TonB_dep_Rec_b-barrel"/>
    <property type="match status" value="1"/>
</dbReference>
<evidence type="ECO:0000256" key="12">
    <source>
        <dbReference type="RuleBase" id="RU003357"/>
    </source>
</evidence>
<feature type="chain" id="PRO_5043649895" evidence="14">
    <location>
        <begin position="21"/>
        <end position="738"/>
    </location>
</feature>
<dbReference type="PROSITE" id="PS52016">
    <property type="entry name" value="TONB_DEPENDENT_REC_3"/>
    <property type="match status" value="1"/>
</dbReference>
<dbReference type="Pfam" id="PF07715">
    <property type="entry name" value="Plug"/>
    <property type="match status" value="1"/>
</dbReference>
<dbReference type="GO" id="GO:0015344">
    <property type="term" value="F:siderophore uptake transmembrane transporter activity"/>
    <property type="evidence" value="ECO:0007669"/>
    <property type="project" value="TreeGrafter"/>
</dbReference>
<keyword evidence="4 11" id="KW-1134">Transmembrane beta strand</keyword>
<evidence type="ECO:0000256" key="13">
    <source>
        <dbReference type="SAM" id="MobiDB-lite"/>
    </source>
</evidence>
<keyword evidence="3 11" id="KW-0813">Transport</keyword>
<dbReference type="PANTHER" id="PTHR30069:SF29">
    <property type="entry name" value="HEMOGLOBIN AND HEMOGLOBIN-HAPTOGLOBIN-BINDING PROTEIN 1-RELATED"/>
    <property type="match status" value="1"/>
</dbReference>
<dbReference type="Gene3D" id="2.170.130.10">
    <property type="entry name" value="TonB-dependent receptor, plug domain"/>
    <property type="match status" value="1"/>
</dbReference>
<dbReference type="NCBIfam" id="TIGR01785">
    <property type="entry name" value="TonB-hemin"/>
    <property type="match status" value="1"/>
</dbReference>
<dbReference type="PANTHER" id="PTHR30069">
    <property type="entry name" value="TONB-DEPENDENT OUTER MEMBRANE RECEPTOR"/>
    <property type="match status" value="1"/>
</dbReference>
<evidence type="ECO:0000256" key="1">
    <source>
        <dbReference type="ARBA" id="ARBA00004571"/>
    </source>
</evidence>
<evidence type="ECO:0000256" key="11">
    <source>
        <dbReference type="PROSITE-ProRule" id="PRU01360"/>
    </source>
</evidence>
<dbReference type="RefSeq" id="WP_349281088.1">
    <property type="nucleotide sequence ID" value="NZ_CP157675.1"/>
</dbReference>
<organism evidence="17">
    <name type="scientific">Polaromonas hydrogenivorans</name>
    <dbReference type="NCBI Taxonomy" id="335476"/>
    <lineage>
        <taxon>Bacteria</taxon>
        <taxon>Pseudomonadati</taxon>
        <taxon>Pseudomonadota</taxon>
        <taxon>Betaproteobacteria</taxon>
        <taxon>Burkholderiales</taxon>
        <taxon>Comamonadaceae</taxon>
        <taxon>Polaromonas</taxon>
    </lineage>
</organism>
<evidence type="ECO:0000256" key="6">
    <source>
        <dbReference type="ARBA" id="ARBA00022729"/>
    </source>
</evidence>
<comment type="subcellular location">
    <subcellularLocation>
        <location evidence="1 11">Cell outer membrane</location>
        <topology evidence="1 11">Multi-pass membrane protein</topology>
    </subcellularLocation>
</comment>
<evidence type="ECO:0000256" key="2">
    <source>
        <dbReference type="ARBA" id="ARBA00009810"/>
    </source>
</evidence>
<dbReference type="InterPro" id="IPR011276">
    <property type="entry name" value="TonB_haem/Hb_rcpt"/>
</dbReference>
<feature type="domain" description="TonB-dependent receptor-like beta-barrel" evidence="15">
    <location>
        <begin position="305"/>
        <end position="699"/>
    </location>
</feature>
<keyword evidence="8 11" id="KW-0472">Membrane</keyword>
<keyword evidence="5 11" id="KW-0812">Transmembrane</keyword>
<evidence type="ECO:0000256" key="8">
    <source>
        <dbReference type="ARBA" id="ARBA00023136"/>
    </source>
</evidence>
<dbReference type="InterPro" id="IPR010949">
    <property type="entry name" value="TonB_Hb/transfer/lactofer_rcpt"/>
</dbReference>
<dbReference type="Gene3D" id="2.40.170.20">
    <property type="entry name" value="TonB-dependent receptor, beta-barrel domain"/>
    <property type="match status" value="1"/>
</dbReference>
<feature type="signal peptide" evidence="14">
    <location>
        <begin position="1"/>
        <end position="20"/>
    </location>
</feature>
<feature type="compositionally biased region" description="Polar residues" evidence="13">
    <location>
        <begin position="233"/>
        <end position="243"/>
    </location>
</feature>
<name>A0AAU7LVV8_9BURK</name>
<dbReference type="NCBIfam" id="TIGR01786">
    <property type="entry name" value="TonB-hemlactrns"/>
    <property type="match status" value="1"/>
</dbReference>
<evidence type="ECO:0000256" key="9">
    <source>
        <dbReference type="ARBA" id="ARBA00023170"/>
    </source>
</evidence>
<evidence type="ECO:0000256" key="4">
    <source>
        <dbReference type="ARBA" id="ARBA00022452"/>
    </source>
</evidence>
<dbReference type="InterPro" id="IPR036942">
    <property type="entry name" value="Beta-barrel_TonB_sf"/>
</dbReference>
<dbReference type="InterPro" id="IPR039426">
    <property type="entry name" value="TonB-dep_rcpt-like"/>
</dbReference>
<dbReference type="InterPro" id="IPR012910">
    <property type="entry name" value="Plug_dom"/>
</dbReference>
<dbReference type="CDD" id="cd01347">
    <property type="entry name" value="ligand_gated_channel"/>
    <property type="match status" value="1"/>
</dbReference>
<dbReference type="InterPro" id="IPR000531">
    <property type="entry name" value="Beta-barrel_TonB"/>
</dbReference>
<feature type="domain" description="TonB-dependent receptor plug" evidence="16">
    <location>
        <begin position="55"/>
        <end position="172"/>
    </location>
</feature>
<keyword evidence="7 12" id="KW-0798">TonB box</keyword>
<evidence type="ECO:0000256" key="7">
    <source>
        <dbReference type="ARBA" id="ARBA00023077"/>
    </source>
</evidence>
<evidence type="ECO:0000256" key="5">
    <source>
        <dbReference type="ARBA" id="ARBA00022692"/>
    </source>
</evidence>
<feature type="region of interest" description="Disordered" evidence="13">
    <location>
        <begin position="233"/>
        <end position="253"/>
    </location>
</feature>
<proteinExistence type="inferred from homology"/>
<evidence type="ECO:0000259" key="16">
    <source>
        <dbReference type="Pfam" id="PF07715"/>
    </source>
</evidence>
<evidence type="ECO:0000256" key="3">
    <source>
        <dbReference type="ARBA" id="ARBA00022448"/>
    </source>
</evidence>
<keyword evidence="10 11" id="KW-0998">Cell outer membrane</keyword>
<dbReference type="InterPro" id="IPR037066">
    <property type="entry name" value="Plug_dom_sf"/>
</dbReference>
<dbReference type="GO" id="GO:0044718">
    <property type="term" value="P:siderophore transmembrane transport"/>
    <property type="evidence" value="ECO:0007669"/>
    <property type="project" value="TreeGrafter"/>
</dbReference>
<evidence type="ECO:0000256" key="10">
    <source>
        <dbReference type="ARBA" id="ARBA00023237"/>
    </source>
</evidence>
<keyword evidence="6 14" id="KW-0732">Signal</keyword>
<dbReference type="AlphaFoldDB" id="A0AAU7LVV8"/>